<dbReference type="EMBL" id="PEVY01000014">
    <property type="protein sequence ID" value="PIU75457.1"/>
    <property type="molecule type" value="Genomic_DNA"/>
</dbReference>
<sequence>MSENKASLDQYIDVFDVQDGVVIAKDKSLRAILMCSSINFALKSSQEQNALIYAFQGFLNSLDFFCQIVITSRKLNMTNYLNVLQEQQIKQTNELLQVQVVEYINFIKSLTEMNNIMSNNFYVVIPFSAINTTQQGAFSKLQNAFNLQTKKDATFTPDLFQQYKTQLWQRVEFVVAGLNSFGIQAVPLETQELIELLHNFYNPVDVGIELAEPGELQTAIS</sequence>
<accession>A0A2M7AXU4</accession>
<proteinExistence type="predicted"/>
<name>A0A2M7AXU4_9BACT</name>
<feature type="domain" description="TraC-like" evidence="1">
    <location>
        <begin position="19"/>
        <end position="202"/>
    </location>
</feature>
<protein>
    <recommendedName>
        <fullName evidence="1">TraC-like domain-containing protein</fullName>
    </recommendedName>
</protein>
<evidence type="ECO:0000259" key="1">
    <source>
        <dbReference type="Pfam" id="PF26593"/>
    </source>
</evidence>
<dbReference type="Pfam" id="PF26593">
    <property type="entry name" value="TraC-like"/>
    <property type="match status" value="1"/>
</dbReference>
<gene>
    <name evidence="2" type="ORF">COS76_00685</name>
</gene>
<reference evidence="3" key="1">
    <citation type="submission" date="2017-09" db="EMBL/GenBank/DDBJ databases">
        <title>Depth-based differentiation of microbial function through sediment-hosted aquifers and enrichment of novel symbionts in the deep terrestrial subsurface.</title>
        <authorList>
            <person name="Probst A.J."/>
            <person name="Ladd B."/>
            <person name="Jarett J.K."/>
            <person name="Geller-Mcgrath D.E."/>
            <person name="Sieber C.M.K."/>
            <person name="Emerson J.B."/>
            <person name="Anantharaman K."/>
            <person name="Thomas B.C."/>
            <person name="Malmstrom R."/>
            <person name="Stieglmeier M."/>
            <person name="Klingl A."/>
            <person name="Woyke T."/>
            <person name="Ryan C.M."/>
            <person name="Banfield J.F."/>
        </authorList>
    </citation>
    <scope>NUCLEOTIDE SEQUENCE [LARGE SCALE GENOMIC DNA]</scope>
</reference>
<comment type="caution">
    <text evidence="2">The sequence shown here is derived from an EMBL/GenBank/DDBJ whole genome shotgun (WGS) entry which is preliminary data.</text>
</comment>
<evidence type="ECO:0000313" key="3">
    <source>
        <dbReference type="Proteomes" id="UP000228775"/>
    </source>
</evidence>
<dbReference type="AlphaFoldDB" id="A0A2M7AXU4"/>
<evidence type="ECO:0000313" key="2">
    <source>
        <dbReference type="EMBL" id="PIU75457.1"/>
    </source>
</evidence>
<organism evidence="2 3">
    <name type="scientific">Candidatus Portnoybacteria bacterium CG06_land_8_20_14_3_00_39_12</name>
    <dbReference type="NCBI Taxonomy" id="1974809"/>
    <lineage>
        <taxon>Bacteria</taxon>
        <taxon>Candidatus Portnoyibacteriota</taxon>
    </lineage>
</organism>
<dbReference type="InterPro" id="IPR058596">
    <property type="entry name" value="TraC-like_dom"/>
</dbReference>
<dbReference type="Proteomes" id="UP000228775">
    <property type="component" value="Unassembled WGS sequence"/>
</dbReference>